<dbReference type="SUPFAM" id="SSF51445">
    <property type="entry name" value="(Trans)glycosidases"/>
    <property type="match status" value="1"/>
</dbReference>
<evidence type="ECO:0000256" key="5">
    <source>
        <dbReference type="ARBA" id="ARBA00023295"/>
    </source>
</evidence>
<keyword evidence="3" id="KW-0378">Hydrolase</keyword>
<evidence type="ECO:0000313" key="8">
    <source>
        <dbReference type="Proteomes" id="UP000504606"/>
    </source>
</evidence>
<dbReference type="InterPro" id="IPR033132">
    <property type="entry name" value="GH_1_N_CS"/>
</dbReference>
<accession>A0A9C6X754</accession>
<name>A0A9C6X754_FRAOC</name>
<dbReference type="GO" id="GO:0005975">
    <property type="term" value="P:carbohydrate metabolic process"/>
    <property type="evidence" value="ECO:0007669"/>
    <property type="project" value="InterPro"/>
</dbReference>
<feature type="chain" id="PRO_5038890384" evidence="7">
    <location>
        <begin position="23"/>
        <end position="542"/>
    </location>
</feature>
<dbReference type="PRINTS" id="PR00131">
    <property type="entry name" value="GLHYDRLASE1"/>
</dbReference>
<dbReference type="GO" id="GO:0008422">
    <property type="term" value="F:beta-glucosidase activity"/>
    <property type="evidence" value="ECO:0007669"/>
    <property type="project" value="TreeGrafter"/>
</dbReference>
<evidence type="ECO:0000256" key="1">
    <source>
        <dbReference type="ARBA" id="ARBA00010838"/>
    </source>
</evidence>
<dbReference type="FunFam" id="3.20.20.80:FF:000013">
    <property type="entry name" value="lactase-phlorizin hydrolase"/>
    <property type="match status" value="1"/>
</dbReference>
<proteinExistence type="inferred from homology"/>
<keyword evidence="8" id="KW-1185">Reference proteome</keyword>
<keyword evidence="4" id="KW-0325">Glycoprotein</keyword>
<dbReference type="GeneID" id="113207103"/>
<dbReference type="OrthoDB" id="65569at2759"/>
<organism evidence="8 9">
    <name type="scientific">Frankliniella occidentalis</name>
    <name type="common">Western flower thrips</name>
    <name type="synonym">Euthrips occidentalis</name>
    <dbReference type="NCBI Taxonomy" id="133901"/>
    <lineage>
        <taxon>Eukaryota</taxon>
        <taxon>Metazoa</taxon>
        <taxon>Ecdysozoa</taxon>
        <taxon>Arthropoda</taxon>
        <taxon>Hexapoda</taxon>
        <taxon>Insecta</taxon>
        <taxon>Pterygota</taxon>
        <taxon>Neoptera</taxon>
        <taxon>Paraneoptera</taxon>
        <taxon>Thysanoptera</taxon>
        <taxon>Terebrantia</taxon>
        <taxon>Thripoidea</taxon>
        <taxon>Thripidae</taxon>
        <taxon>Frankliniella</taxon>
    </lineage>
</organism>
<evidence type="ECO:0000256" key="3">
    <source>
        <dbReference type="ARBA" id="ARBA00022801"/>
    </source>
</evidence>
<gene>
    <name evidence="9" type="primary">LOC113207103</name>
</gene>
<dbReference type="KEGG" id="foc:113207103"/>
<dbReference type="RefSeq" id="XP_052130397.1">
    <property type="nucleotide sequence ID" value="XM_052274437.1"/>
</dbReference>
<dbReference type="Pfam" id="PF00232">
    <property type="entry name" value="Glyco_hydro_1"/>
    <property type="match status" value="1"/>
</dbReference>
<dbReference type="Proteomes" id="UP000504606">
    <property type="component" value="Unplaced"/>
</dbReference>
<feature type="signal peptide" evidence="7">
    <location>
        <begin position="1"/>
        <end position="22"/>
    </location>
</feature>
<dbReference type="PROSITE" id="PS00653">
    <property type="entry name" value="GLYCOSYL_HYDROL_F1_2"/>
    <property type="match status" value="1"/>
</dbReference>
<dbReference type="InterPro" id="IPR017853">
    <property type="entry name" value="GH"/>
</dbReference>
<comment type="similarity">
    <text evidence="1 6">Belongs to the glycosyl hydrolase 1 family.</text>
</comment>
<dbReference type="Gene3D" id="3.20.20.80">
    <property type="entry name" value="Glycosidases"/>
    <property type="match status" value="1"/>
</dbReference>
<protein>
    <submittedName>
        <fullName evidence="9">Myrosinase 1-like</fullName>
    </submittedName>
</protein>
<evidence type="ECO:0000256" key="2">
    <source>
        <dbReference type="ARBA" id="ARBA00011738"/>
    </source>
</evidence>
<keyword evidence="5" id="KW-0326">Glycosidase</keyword>
<evidence type="ECO:0000256" key="7">
    <source>
        <dbReference type="SAM" id="SignalP"/>
    </source>
</evidence>
<evidence type="ECO:0000256" key="4">
    <source>
        <dbReference type="ARBA" id="ARBA00023180"/>
    </source>
</evidence>
<dbReference type="InterPro" id="IPR001360">
    <property type="entry name" value="Glyco_hydro_1"/>
</dbReference>
<dbReference type="PANTHER" id="PTHR10353:SF36">
    <property type="entry name" value="LP05116P"/>
    <property type="match status" value="1"/>
</dbReference>
<evidence type="ECO:0000313" key="9">
    <source>
        <dbReference type="RefSeq" id="XP_052130397.1"/>
    </source>
</evidence>
<evidence type="ECO:0000256" key="6">
    <source>
        <dbReference type="RuleBase" id="RU003690"/>
    </source>
</evidence>
<sequence length="542" mass="61365">MKGAATELTVLAVIAAVSCAQALTPDDSDLDLLFPDNFMFSSATASYQIEGAWNVSGKGENIWDRTTHEHPEKILDHSSGDVACDSYHKYKEDIKLAKSLGTPMYRFSLSWSRILPSGAVDRINDDGIRYYNAVIDECIANNITPVVTLFHWDLPQPLQDLGGFSNELIADYFEDYADVVYKNFGEKVKWWITLNEPYTLCQEGYGNGAKAPLVVAEGRANYLCGHTMLKSHARAYRLYEKKYKKSQQGKVGISVNSYCFWPKDQNNVKDVEASDRFQNFVLGWYAHPIFSQDGDYPPVMKEFINRASERQGLRRSRLPTFNATEIDMLKGSADFFGFNTYSSRLVADAPNEADGTTMVEDAQVVVSTDASWEKTIAPWHFVVPKGMRRVLNWIKREYNNPQVFITENGYPDAGVHKDVGRVNYYKLYLLEVLRAIHHDNCAVIGYTAWSLMDNYEWFYGYANRFGLFHVDFKNPDRPRTPKMSSEFYKRLVATKKIPDESDIPWPDDDDTTSASSSVTATGFSVALGVLMSVSTIKHSILL</sequence>
<dbReference type="PANTHER" id="PTHR10353">
    <property type="entry name" value="GLYCOSYL HYDROLASE"/>
    <property type="match status" value="1"/>
</dbReference>
<dbReference type="PROSITE" id="PS51257">
    <property type="entry name" value="PROKAR_LIPOPROTEIN"/>
    <property type="match status" value="1"/>
</dbReference>
<comment type="subunit">
    <text evidence="2">Homodimer.</text>
</comment>
<reference evidence="9" key="1">
    <citation type="submission" date="2025-08" db="UniProtKB">
        <authorList>
            <consortium name="RefSeq"/>
        </authorList>
    </citation>
    <scope>IDENTIFICATION</scope>
    <source>
        <tissue evidence="9">Whole organism</tissue>
    </source>
</reference>
<keyword evidence="7" id="KW-0732">Signal</keyword>
<dbReference type="AlphaFoldDB" id="A0A9C6X754"/>